<evidence type="ECO:0000313" key="2">
    <source>
        <dbReference type="EMBL" id="MDX8417364.1"/>
    </source>
</evidence>
<accession>A0ABU4WLC0</accession>
<protein>
    <recommendedName>
        <fullName evidence="4">HK97 gp10 family phage protein</fullName>
    </recommendedName>
</protein>
<name>A0ABU4WLC0_9FIRM</name>
<proteinExistence type="predicted"/>
<dbReference type="EMBL" id="JALBUS010000007">
    <property type="protein sequence ID" value="MDX8417364.1"/>
    <property type="molecule type" value="Genomic_DNA"/>
</dbReference>
<dbReference type="RefSeq" id="WP_320325658.1">
    <property type="nucleotide sequence ID" value="NZ_JALBUS010000007.1"/>
</dbReference>
<comment type="caution">
    <text evidence="2">The sequence shown here is derived from an EMBL/GenBank/DDBJ whole genome shotgun (WGS) entry which is preliminary data.</text>
</comment>
<evidence type="ECO:0000256" key="1">
    <source>
        <dbReference type="SAM" id="MobiDB-lite"/>
    </source>
</evidence>
<feature type="region of interest" description="Disordered" evidence="1">
    <location>
        <begin position="40"/>
        <end position="65"/>
    </location>
</feature>
<dbReference type="Proteomes" id="UP001285244">
    <property type="component" value="Unassembled WGS sequence"/>
</dbReference>
<organism evidence="2 3">
    <name type="scientific">Absicoccus intestinalis</name>
    <dbReference type="NCBI Taxonomy" id="2926319"/>
    <lineage>
        <taxon>Bacteria</taxon>
        <taxon>Bacillati</taxon>
        <taxon>Bacillota</taxon>
        <taxon>Erysipelotrichia</taxon>
        <taxon>Erysipelotrichales</taxon>
        <taxon>Erysipelotrichaceae</taxon>
        <taxon>Absicoccus</taxon>
    </lineage>
</organism>
<dbReference type="InterPro" id="IPR010064">
    <property type="entry name" value="HK97-gp10_tail"/>
</dbReference>
<gene>
    <name evidence="2" type="ORF">MOZ64_05850</name>
</gene>
<keyword evidence="3" id="KW-1185">Reference proteome</keyword>
<sequence length="144" mass="16686">MNVDDVIIDPDELGETIIQMMEEYGVETRDRVDKATTEVTKSSKDTVKANANIEHPDKNGRIRHPNRIGKYKKSITYKMEHQSLVTIGHVYAKGHEYSLTHLLENGHKVWNAPGVRTRPFKHWKYGEDKAEHMLIPTMKKYLSK</sequence>
<evidence type="ECO:0008006" key="4">
    <source>
        <dbReference type="Google" id="ProtNLM"/>
    </source>
</evidence>
<reference evidence="2 3" key="1">
    <citation type="submission" date="2022-03" db="EMBL/GenBank/DDBJ databases">
        <title>Novel taxa within the pig intestine.</title>
        <authorList>
            <person name="Wylensek D."/>
            <person name="Bishof K."/>
            <person name="Afrizal A."/>
            <person name="Clavel T."/>
        </authorList>
    </citation>
    <scope>NUCLEOTIDE SEQUENCE [LARGE SCALE GENOMIC DNA]</scope>
    <source>
        <strain evidence="2 3">Cla-KB-P134</strain>
    </source>
</reference>
<evidence type="ECO:0000313" key="3">
    <source>
        <dbReference type="Proteomes" id="UP001285244"/>
    </source>
</evidence>
<dbReference type="Pfam" id="PF04883">
    <property type="entry name" value="HK97-gp10_like"/>
    <property type="match status" value="1"/>
</dbReference>